<proteinExistence type="predicted"/>
<gene>
    <name evidence="2" type="ORF">MKK02DRAFT_30732</name>
</gene>
<feature type="compositionally biased region" description="Basic and acidic residues" evidence="1">
    <location>
        <begin position="253"/>
        <end position="267"/>
    </location>
</feature>
<feature type="compositionally biased region" description="Acidic residues" evidence="1">
    <location>
        <begin position="312"/>
        <end position="333"/>
    </location>
</feature>
<feature type="compositionally biased region" description="Basic and acidic residues" evidence="1">
    <location>
        <begin position="276"/>
        <end position="288"/>
    </location>
</feature>
<dbReference type="AlphaFoldDB" id="A0AA38LQD2"/>
<feature type="compositionally biased region" description="Acidic residues" evidence="1">
    <location>
        <begin position="290"/>
        <end position="305"/>
    </location>
</feature>
<sequence length="379" mass="40585">MTSVRASSLFQICASPASEKTWASLLGTAFEIGSGRDSPSVSSLQEAERAETRLSCDLKEHRYLRAARGLREGEDVCKSPLYQPNMTLACGPELASTNLSLFLVIHHHYLSPSLRPPESALSLPASLSRNLRHLPSRNHIEEHHTYSPSPNLPGPATLLTPSILNLPPSMSASPFANFAWQRELSPAFGFDSDEDSNDSLGLGETAATYNTSRVDQQAEKELVSAFSDDSSDDDDGEGSGDGESVGGDEDGADDNKDNDKEDGGEKEDGADDDAEDKASEDKEDKPAENEGGEEEDGESDDEEADKESTESKEDEDEEEAGSGDEEEESEDGQGDGGAADDGSEEVEISIAADGDSSPVDDEFPHDVDEKDEFDLTVNA</sequence>
<dbReference type="Proteomes" id="UP001164286">
    <property type="component" value="Unassembled WGS sequence"/>
</dbReference>
<dbReference type="GeneID" id="77727325"/>
<organism evidence="2 3">
    <name type="scientific">Dioszegia hungarica</name>
    <dbReference type="NCBI Taxonomy" id="4972"/>
    <lineage>
        <taxon>Eukaryota</taxon>
        <taxon>Fungi</taxon>
        <taxon>Dikarya</taxon>
        <taxon>Basidiomycota</taxon>
        <taxon>Agaricomycotina</taxon>
        <taxon>Tremellomycetes</taxon>
        <taxon>Tremellales</taxon>
        <taxon>Bulleribasidiaceae</taxon>
        <taxon>Dioszegia</taxon>
    </lineage>
</organism>
<accession>A0AA38LQD2</accession>
<name>A0AA38LQD2_9TREE</name>
<feature type="compositionally biased region" description="Acidic residues" evidence="1">
    <location>
        <begin position="369"/>
        <end position="379"/>
    </location>
</feature>
<feature type="compositionally biased region" description="Acidic residues" evidence="1">
    <location>
        <begin position="229"/>
        <end position="252"/>
    </location>
</feature>
<evidence type="ECO:0000313" key="3">
    <source>
        <dbReference type="Proteomes" id="UP001164286"/>
    </source>
</evidence>
<comment type="caution">
    <text evidence="2">The sequence shown here is derived from an EMBL/GenBank/DDBJ whole genome shotgun (WGS) entry which is preliminary data.</text>
</comment>
<reference evidence="2" key="1">
    <citation type="journal article" date="2022" name="G3 (Bethesda)">
        <title>High quality genome of the basidiomycete yeast Dioszegia hungarica PDD-24b-2 isolated from cloud water.</title>
        <authorList>
            <person name="Jarrige D."/>
            <person name="Haridas S."/>
            <person name="Bleykasten-Grosshans C."/>
            <person name="Joly M."/>
            <person name="Nadalig T."/>
            <person name="Sancelme M."/>
            <person name="Vuilleumier S."/>
            <person name="Grigoriev I.V."/>
            <person name="Amato P."/>
            <person name="Bringel F."/>
        </authorList>
    </citation>
    <scope>NUCLEOTIDE SEQUENCE</scope>
    <source>
        <strain evidence="2">PDD-24b-2</strain>
    </source>
</reference>
<dbReference type="EMBL" id="JAKWFO010000016">
    <property type="protein sequence ID" value="KAI9631725.1"/>
    <property type="molecule type" value="Genomic_DNA"/>
</dbReference>
<evidence type="ECO:0000313" key="2">
    <source>
        <dbReference type="EMBL" id="KAI9631725.1"/>
    </source>
</evidence>
<dbReference type="RefSeq" id="XP_052941502.1">
    <property type="nucleotide sequence ID" value="XM_053088120.1"/>
</dbReference>
<evidence type="ECO:0000256" key="1">
    <source>
        <dbReference type="SAM" id="MobiDB-lite"/>
    </source>
</evidence>
<feature type="region of interest" description="Disordered" evidence="1">
    <location>
        <begin position="223"/>
        <end position="379"/>
    </location>
</feature>
<protein>
    <submittedName>
        <fullName evidence="2">Uncharacterized protein</fullName>
    </submittedName>
</protein>
<keyword evidence="3" id="KW-1185">Reference proteome</keyword>